<keyword evidence="2" id="KW-1185">Reference proteome</keyword>
<organism evidence="1 2">
    <name type="scientific">Puniceicoccus vermicola</name>
    <dbReference type="NCBI Taxonomy" id="388746"/>
    <lineage>
        <taxon>Bacteria</taxon>
        <taxon>Pseudomonadati</taxon>
        <taxon>Verrucomicrobiota</taxon>
        <taxon>Opitutia</taxon>
        <taxon>Puniceicoccales</taxon>
        <taxon>Puniceicoccaceae</taxon>
        <taxon>Puniceicoccus</taxon>
    </lineage>
</organism>
<sequence length="359" mass="37223">MNHQISYFPIARVFRSRIRISVAAILAVVLNSPTMGQLSTSGGYSASEVFSTGGDAIVSYRTGADGNLYYMTAISGYLMGGVYRWDGVSSSSVFSPPSDGKVYYNGASVVSVNNTVYFNYSTSSPGYYVRGYNTSTNSLGSATETPNYALASGGAANPSSLWIDSGSSGGTDLSYANTDSDGAIIGGVTSIGTVAGNSGPLGFDSAGNLYYAQGYGASNLYGWSAVQVASAISDPVNNALSVANAVLAYDWSSGYAGYGGSSIAFDDAGDLYLTLTDFMNSSVLVQFAMDGFSVSGSTEIASSSGRLGEVVFEDGQLFVANDDGIYSLVQVPEPAHAALFLLSAVAVFVVRRRKREGVS</sequence>
<comment type="caution">
    <text evidence="1">The sequence shown here is derived from an EMBL/GenBank/DDBJ whole genome shotgun (WGS) entry which is preliminary data.</text>
</comment>
<proteinExistence type="predicted"/>
<protein>
    <submittedName>
        <fullName evidence="1">PEP-CTERM sorting domain-containing protein</fullName>
    </submittedName>
</protein>
<reference evidence="1 2" key="1">
    <citation type="submission" date="2020-07" db="EMBL/GenBank/DDBJ databases">
        <authorList>
            <person name="Feng X."/>
        </authorList>
    </citation>
    <scope>NUCLEOTIDE SEQUENCE [LARGE SCALE GENOMIC DNA]</scope>
    <source>
        <strain evidence="1 2">JCM14086</strain>
    </source>
</reference>
<dbReference type="Proteomes" id="UP000525652">
    <property type="component" value="Unassembled WGS sequence"/>
</dbReference>
<name>A0A7X1AXR6_9BACT</name>
<dbReference type="EMBL" id="JACHVA010000076">
    <property type="protein sequence ID" value="MBC2601832.1"/>
    <property type="molecule type" value="Genomic_DNA"/>
</dbReference>
<evidence type="ECO:0000313" key="2">
    <source>
        <dbReference type="Proteomes" id="UP000525652"/>
    </source>
</evidence>
<dbReference type="AlphaFoldDB" id="A0A7X1AXR6"/>
<dbReference type="InterPro" id="IPR013424">
    <property type="entry name" value="Ice-binding_C"/>
</dbReference>
<dbReference type="RefSeq" id="WP_185692538.1">
    <property type="nucleotide sequence ID" value="NZ_JACHVA010000076.1"/>
</dbReference>
<accession>A0A7X1AXR6</accession>
<dbReference type="NCBIfam" id="TIGR02595">
    <property type="entry name" value="PEP_CTERM"/>
    <property type="match status" value="1"/>
</dbReference>
<evidence type="ECO:0000313" key="1">
    <source>
        <dbReference type="EMBL" id="MBC2601832.1"/>
    </source>
</evidence>
<gene>
    <name evidence="1" type="ORF">H5P30_08580</name>
</gene>